<gene>
    <name evidence="1" type="primary">pol_524</name>
    <name evidence="1" type="ORF">CM83_571</name>
</gene>
<keyword evidence="1" id="KW-0548">Nucleotidyltransferase</keyword>
<keyword evidence="1" id="KW-0808">Transferase</keyword>
<reference evidence="1" key="2">
    <citation type="submission" date="2014-07" db="EMBL/GenBank/DDBJ databases">
        <authorList>
            <person name="Hull J."/>
        </authorList>
    </citation>
    <scope>NUCLEOTIDE SEQUENCE</scope>
</reference>
<keyword evidence="1" id="KW-0695">RNA-directed DNA polymerase</keyword>
<organism evidence="1">
    <name type="scientific">Lygus hesperus</name>
    <name type="common">Western plant bug</name>
    <dbReference type="NCBI Taxonomy" id="30085"/>
    <lineage>
        <taxon>Eukaryota</taxon>
        <taxon>Metazoa</taxon>
        <taxon>Ecdysozoa</taxon>
        <taxon>Arthropoda</taxon>
        <taxon>Hexapoda</taxon>
        <taxon>Insecta</taxon>
        <taxon>Pterygota</taxon>
        <taxon>Neoptera</taxon>
        <taxon>Paraneoptera</taxon>
        <taxon>Hemiptera</taxon>
        <taxon>Heteroptera</taxon>
        <taxon>Panheteroptera</taxon>
        <taxon>Cimicomorpha</taxon>
        <taxon>Miridae</taxon>
        <taxon>Mirini</taxon>
        <taxon>Lygus</taxon>
    </lineage>
</organism>
<dbReference type="AlphaFoldDB" id="A0A0A9Z8G1"/>
<dbReference type="GO" id="GO:0003964">
    <property type="term" value="F:RNA-directed DNA polymerase activity"/>
    <property type="evidence" value="ECO:0007669"/>
    <property type="project" value="UniProtKB-KW"/>
</dbReference>
<dbReference type="EMBL" id="GBHO01003981">
    <property type="protein sequence ID" value="JAG39623.1"/>
    <property type="molecule type" value="Transcribed_RNA"/>
</dbReference>
<accession>A0A0A9Z8G1</accession>
<reference evidence="1" key="1">
    <citation type="journal article" date="2014" name="PLoS ONE">
        <title>Transcriptome-Based Identification of ABC Transporters in the Western Tarnished Plant Bug Lygus hesperus.</title>
        <authorList>
            <person name="Hull J.J."/>
            <person name="Chaney K."/>
            <person name="Geib S.M."/>
            <person name="Fabrick J.A."/>
            <person name="Brent C.S."/>
            <person name="Walsh D."/>
            <person name="Lavine L.C."/>
        </authorList>
    </citation>
    <scope>NUCLEOTIDE SEQUENCE</scope>
</reference>
<sequence length="243" mass="28156">MITVKAICSRLQYLAVPLSSSCVFQMACDHFISKARTPLGAALEILGREKVSNWDSKMTLFLSLVESVLFYGVEVWGGRYLEDIEVVQSRFLKRLLNLPFSTPGCYLRLETGRLKLKVNALKRMMKYWIRILEMKEDRLPRICLTQLVQLDVRECNLPELNWATQLRGHLSIIGSDDVCFDADAVTVKRKLLDMCERWENHCFSLDIESCPNSRYNNHFPKYALLVQVLYPTLEVSAVRTRRE</sequence>
<evidence type="ECO:0000313" key="1">
    <source>
        <dbReference type="EMBL" id="JAG39623.1"/>
    </source>
</evidence>
<name>A0A0A9Z8G1_LYGHE</name>
<dbReference type="PROSITE" id="PS51257">
    <property type="entry name" value="PROKAR_LIPOPROTEIN"/>
    <property type="match status" value="1"/>
</dbReference>
<proteinExistence type="predicted"/>
<protein>
    <submittedName>
        <fullName evidence="1">RNA-directed DNA polymerase from mobile element jockey</fullName>
    </submittedName>
</protein>